<feature type="transmembrane region" description="Helical" evidence="1">
    <location>
        <begin position="307"/>
        <end position="330"/>
    </location>
</feature>
<accession>A0A1I7GV00</accession>
<keyword evidence="1" id="KW-0812">Transmembrane</keyword>
<dbReference type="RefSeq" id="WP_089793937.1">
    <property type="nucleotide sequence ID" value="NZ_FPBP01000003.1"/>
</dbReference>
<feature type="transmembrane region" description="Helical" evidence="1">
    <location>
        <begin position="277"/>
        <end position="301"/>
    </location>
</feature>
<evidence type="ECO:0000256" key="1">
    <source>
        <dbReference type="SAM" id="Phobius"/>
    </source>
</evidence>
<dbReference type="STRING" id="463301.SAMN04487955_103260"/>
<feature type="transmembrane region" description="Helical" evidence="1">
    <location>
        <begin position="27"/>
        <end position="46"/>
    </location>
</feature>
<feature type="transmembrane region" description="Helical" evidence="1">
    <location>
        <begin position="149"/>
        <end position="170"/>
    </location>
</feature>
<feature type="transmembrane region" description="Helical" evidence="1">
    <location>
        <begin position="246"/>
        <end position="265"/>
    </location>
</feature>
<keyword evidence="3" id="KW-1185">Reference proteome</keyword>
<gene>
    <name evidence="2" type="ORF">SAMN04487955_103260</name>
</gene>
<name>A0A1I7GV00_9GAMM</name>
<keyword evidence="1" id="KW-1133">Transmembrane helix</keyword>
<feature type="transmembrane region" description="Helical" evidence="1">
    <location>
        <begin position="342"/>
        <end position="364"/>
    </location>
</feature>
<dbReference type="OrthoDB" id="9770040at2"/>
<proteinExistence type="predicted"/>
<evidence type="ECO:0000313" key="2">
    <source>
        <dbReference type="EMBL" id="SFU52106.1"/>
    </source>
</evidence>
<dbReference type="Proteomes" id="UP000198693">
    <property type="component" value="Unassembled WGS sequence"/>
</dbReference>
<feature type="transmembrane region" description="Helical" evidence="1">
    <location>
        <begin position="370"/>
        <end position="390"/>
    </location>
</feature>
<feature type="transmembrane region" description="Helical" evidence="1">
    <location>
        <begin position="66"/>
        <end position="83"/>
    </location>
</feature>
<dbReference type="Pfam" id="PF05940">
    <property type="entry name" value="NnrS"/>
    <property type="match status" value="1"/>
</dbReference>
<dbReference type="AlphaFoldDB" id="A0A1I7GV00"/>
<organism evidence="2 3">
    <name type="scientific">Halomonas korlensis</name>
    <dbReference type="NCBI Taxonomy" id="463301"/>
    <lineage>
        <taxon>Bacteria</taxon>
        <taxon>Pseudomonadati</taxon>
        <taxon>Pseudomonadota</taxon>
        <taxon>Gammaproteobacteria</taxon>
        <taxon>Oceanospirillales</taxon>
        <taxon>Halomonadaceae</taxon>
        <taxon>Halomonas</taxon>
    </lineage>
</organism>
<dbReference type="InterPro" id="IPR010266">
    <property type="entry name" value="NnrS"/>
</dbReference>
<protein>
    <submittedName>
        <fullName evidence="2">Uncharacterized protein involved in response to NO</fullName>
    </submittedName>
</protein>
<feature type="transmembrane region" description="Helical" evidence="1">
    <location>
        <begin position="95"/>
        <end position="113"/>
    </location>
</feature>
<reference evidence="3" key="1">
    <citation type="submission" date="2016-10" db="EMBL/GenBank/DDBJ databases">
        <authorList>
            <person name="Varghese N."/>
            <person name="Submissions S."/>
        </authorList>
    </citation>
    <scope>NUCLEOTIDE SEQUENCE [LARGE SCALE GENOMIC DNA]</scope>
    <source>
        <strain evidence="3">CGMCC 1.6981</strain>
    </source>
</reference>
<feature type="transmembrane region" description="Helical" evidence="1">
    <location>
        <begin position="219"/>
        <end position="240"/>
    </location>
</feature>
<keyword evidence="1" id="KW-0472">Membrane</keyword>
<feature type="transmembrane region" description="Helical" evidence="1">
    <location>
        <begin position="182"/>
        <end position="207"/>
    </location>
</feature>
<feature type="transmembrane region" description="Helical" evidence="1">
    <location>
        <begin position="119"/>
        <end position="142"/>
    </location>
</feature>
<evidence type="ECO:0000313" key="3">
    <source>
        <dbReference type="Proteomes" id="UP000198693"/>
    </source>
</evidence>
<dbReference type="EMBL" id="FPBP01000003">
    <property type="protein sequence ID" value="SFU52106.1"/>
    <property type="molecule type" value="Genomic_DNA"/>
</dbReference>
<sequence length="404" mass="43571">MPSSSSSFVRFSTLTRLPVARLAFRPFFLLAALFSVLSMGVWFAFWHGLILLRPYGGLMFWHQHEMLFGFAAAVVAGFVLTAVQNWTGLPSLKGGPLLALVGLWLAGRLLMAFPLGLPTWLLVLVDLAFLPVVAGVMAMLVIEAKRWRNLIFLPALGLLAIANLVMHLGVSSGDAELIRQAAYLAVLLIALLMVVVGGRVIAMFTANRLGRPRKAPIPVLEYTSLGSVMLVVLGQLLVMFGVSLPGALLAALMGLAAVANTVRLSRWGGLYSWREPLLWGLHLSYAFIPVGLAMWALAMLGLLGVELAVHALTIGGMSTMMLAMMARVSLGHTGRAIRTLPGIGVALGLVLVSALLRAPLLALFPQLTHWTYSLSIILWSLAYLTFLFHYTGTLLSPRPDGQDG</sequence>